<accession>A0A7J5UUE3</accession>
<evidence type="ECO:0000313" key="2">
    <source>
        <dbReference type="Proteomes" id="UP000451860"/>
    </source>
</evidence>
<name>A0A7J5UUE3_9MICO</name>
<dbReference type="Proteomes" id="UP000451860">
    <property type="component" value="Unassembled WGS sequence"/>
</dbReference>
<gene>
    <name evidence="1" type="ORF">GB883_01370</name>
</gene>
<dbReference type="AlphaFoldDB" id="A0A7J5UUE3"/>
<reference evidence="1 2" key="1">
    <citation type="submission" date="2019-10" db="EMBL/GenBank/DDBJ databases">
        <title>Georgenia wutianyii sp. nov. and Georgenia yuyongxinii sp. nov. isolated from plateau pika (Ochotona curzoniae) in the Qinghai-Tibet plateau of China.</title>
        <authorList>
            <person name="Tian Z."/>
        </authorList>
    </citation>
    <scope>NUCLEOTIDE SEQUENCE [LARGE SCALE GENOMIC DNA]</scope>
    <source>
        <strain evidence="1 2">DSM 21501</strain>
    </source>
</reference>
<evidence type="ECO:0000313" key="1">
    <source>
        <dbReference type="EMBL" id="KAE8765903.1"/>
    </source>
</evidence>
<keyword evidence="2" id="KW-1185">Reference proteome</keyword>
<dbReference type="EMBL" id="WHJE01000003">
    <property type="protein sequence ID" value="KAE8765903.1"/>
    <property type="molecule type" value="Genomic_DNA"/>
</dbReference>
<comment type="caution">
    <text evidence="1">The sequence shown here is derived from an EMBL/GenBank/DDBJ whole genome shotgun (WGS) entry which is preliminary data.</text>
</comment>
<organism evidence="1 2">
    <name type="scientific">Georgenia thermotolerans</name>
    <dbReference type="NCBI Taxonomy" id="527326"/>
    <lineage>
        <taxon>Bacteria</taxon>
        <taxon>Bacillati</taxon>
        <taxon>Actinomycetota</taxon>
        <taxon>Actinomycetes</taxon>
        <taxon>Micrococcales</taxon>
        <taxon>Bogoriellaceae</taxon>
        <taxon>Georgenia</taxon>
    </lineage>
</organism>
<proteinExistence type="predicted"/>
<dbReference type="RefSeq" id="WP_152202351.1">
    <property type="nucleotide sequence ID" value="NZ_VUKF01000013.1"/>
</dbReference>
<sequence length="248" mass="27913">MRDVEIVEVTGRRCPRCGEPVPAKRTGRPARWCSERCRRAASEEKRAAERGAIAKEVVPQVQMLQPVLRCDRCYSHDTGEKCVHTVTGSPASMAYVLENLPERASMHLFDDAERWGEVLDAFDGLAEQIRRWRAGRKQPTGLAQRLALAPSPVGPRIRTEQNRPTVRITDRVQHAIVDQLQGRTADHQSRLHGIDDCVDRVLATPTASARVVQGLVGRLFMAGERFDPRWSRVTKLFEEIAAFQSRKG</sequence>
<protein>
    <submittedName>
        <fullName evidence="1">Uncharacterized protein</fullName>
    </submittedName>
</protein>